<sequence length="161" mass="17316">MARVFTLMAVLSLGVLSGCSDESKMKSVCTDILHGVAIDPSSVKINKIDVSGRRLSHSEALDRYSMAADGKVGDSRKRYLSSLYEDGESVSEFFTEIDYTASARSGIQRSSVLCSFIKPASSTPFLSVVTVNNKDIQGFALSMMLSGSKRPSGLGVDMKLN</sequence>
<reference evidence="1 2" key="1">
    <citation type="submission" date="2017-08" db="EMBL/GenBank/DDBJ databases">
        <title>Genomic and metabolic characterisation of spoilage-associated Pseudomonas species.</title>
        <authorList>
            <person name="Stanborough T."/>
            <person name="Fegan N."/>
            <person name="Powell S.M."/>
            <person name="Singh T."/>
            <person name="Tamplin M.L."/>
            <person name="Chandry P.S."/>
        </authorList>
    </citation>
    <scope>NUCLEOTIDE SEQUENCE [LARGE SCALE GENOMIC DNA]</scope>
    <source>
        <strain evidence="1 2">L1802</strain>
    </source>
</reference>
<proteinExistence type="predicted"/>
<dbReference type="EMBL" id="NQKI01000006">
    <property type="protein sequence ID" value="OZY60392.1"/>
    <property type="molecule type" value="Genomic_DNA"/>
</dbReference>
<gene>
    <name evidence="1" type="ORF">CJF39_05785</name>
</gene>
<dbReference type="PROSITE" id="PS51257">
    <property type="entry name" value="PROKAR_LIPOPROTEIN"/>
    <property type="match status" value="1"/>
</dbReference>
<dbReference type="AlphaFoldDB" id="A0A266NEC4"/>
<protein>
    <recommendedName>
        <fullName evidence="3">Lipoprotein</fullName>
    </recommendedName>
</protein>
<accession>A0A266NEC4</accession>
<comment type="caution">
    <text evidence="1">The sequence shown here is derived from an EMBL/GenBank/DDBJ whole genome shotgun (WGS) entry which is preliminary data.</text>
</comment>
<name>A0A266NEC4_9PSED</name>
<dbReference type="Proteomes" id="UP000215788">
    <property type="component" value="Unassembled WGS sequence"/>
</dbReference>
<evidence type="ECO:0000313" key="1">
    <source>
        <dbReference type="EMBL" id="OZY60392.1"/>
    </source>
</evidence>
<evidence type="ECO:0008006" key="3">
    <source>
        <dbReference type="Google" id="ProtNLM"/>
    </source>
</evidence>
<organism evidence="1 2">
    <name type="scientific">Pseudomonas lundensis</name>
    <dbReference type="NCBI Taxonomy" id="86185"/>
    <lineage>
        <taxon>Bacteria</taxon>
        <taxon>Pseudomonadati</taxon>
        <taxon>Pseudomonadota</taxon>
        <taxon>Gammaproteobacteria</taxon>
        <taxon>Pseudomonadales</taxon>
        <taxon>Pseudomonadaceae</taxon>
        <taxon>Pseudomonas</taxon>
    </lineage>
</organism>
<dbReference type="RefSeq" id="WP_094992567.1">
    <property type="nucleotide sequence ID" value="NZ_NQKI01000006.1"/>
</dbReference>
<evidence type="ECO:0000313" key="2">
    <source>
        <dbReference type="Proteomes" id="UP000215788"/>
    </source>
</evidence>